<keyword evidence="1 3" id="KW-0489">Methyltransferase</keyword>
<comment type="cofactor">
    <cofactor evidence="3">
        <name>Zn(2+)</name>
        <dbReference type="ChEBI" id="CHEBI:29105"/>
    </cofactor>
</comment>
<comment type="caution">
    <text evidence="5">The sequence shown here is derived from an EMBL/GenBank/DDBJ whole genome shotgun (WGS) entry which is preliminary data.</text>
</comment>
<reference evidence="5" key="1">
    <citation type="submission" date="2020-12" db="EMBL/GenBank/DDBJ databases">
        <title>Oil enriched cultivation method for isolating marine PHA-producing bacteria.</title>
        <authorList>
            <person name="Zheng W."/>
            <person name="Yu S."/>
            <person name="Huang Y."/>
        </authorList>
    </citation>
    <scope>NUCLEOTIDE SEQUENCE</scope>
    <source>
        <strain evidence="5">SY-2-12</strain>
    </source>
</reference>
<evidence type="ECO:0000313" key="6">
    <source>
        <dbReference type="Proteomes" id="UP000664096"/>
    </source>
</evidence>
<organism evidence="5 6">
    <name type="scientific">Roseibium aggregatum</name>
    <dbReference type="NCBI Taxonomy" id="187304"/>
    <lineage>
        <taxon>Bacteria</taxon>
        <taxon>Pseudomonadati</taxon>
        <taxon>Pseudomonadota</taxon>
        <taxon>Alphaproteobacteria</taxon>
        <taxon>Hyphomicrobiales</taxon>
        <taxon>Stappiaceae</taxon>
        <taxon>Roseibium</taxon>
    </lineage>
</organism>
<feature type="binding site" evidence="3">
    <location>
        <position position="300"/>
    </location>
    <ligand>
        <name>Zn(2+)</name>
        <dbReference type="ChEBI" id="CHEBI:29105"/>
    </ligand>
</feature>
<dbReference type="PANTHER" id="PTHR11103">
    <property type="entry name" value="SLR1189 PROTEIN"/>
    <property type="match status" value="1"/>
</dbReference>
<dbReference type="InterPro" id="IPR003726">
    <property type="entry name" value="HCY_dom"/>
</dbReference>
<dbReference type="GO" id="GO:0046872">
    <property type="term" value="F:metal ion binding"/>
    <property type="evidence" value="ECO:0007669"/>
    <property type="project" value="UniProtKB-KW"/>
</dbReference>
<name>A0A939E9S8_9HYPH</name>
<dbReference type="GO" id="GO:0032259">
    <property type="term" value="P:methylation"/>
    <property type="evidence" value="ECO:0007669"/>
    <property type="project" value="UniProtKB-KW"/>
</dbReference>
<dbReference type="GO" id="GO:0008168">
    <property type="term" value="F:methyltransferase activity"/>
    <property type="evidence" value="ECO:0007669"/>
    <property type="project" value="UniProtKB-UniRule"/>
</dbReference>
<keyword evidence="2 3" id="KW-0808">Transferase</keyword>
<evidence type="ECO:0000256" key="1">
    <source>
        <dbReference type="ARBA" id="ARBA00022603"/>
    </source>
</evidence>
<evidence type="ECO:0000256" key="3">
    <source>
        <dbReference type="PROSITE-ProRule" id="PRU00333"/>
    </source>
</evidence>
<dbReference type="SUPFAM" id="SSF82282">
    <property type="entry name" value="Homocysteine S-methyltransferase"/>
    <property type="match status" value="1"/>
</dbReference>
<dbReference type="Gene3D" id="3.20.20.330">
    <property type="entry name" value="Homocysteine-binding-like domain"/>
    <property type="match status" value="1"/>
</dbReference>
<protein>
    <submittedName>
        <fullName evidence="5">Homocysteine S-methyltransferase family protein</fullName>
    </submittedName>
</protein>
<dbReference type="PANTHER" id="PTHR11103:SF18">
    <property type="entry name" value="SLR1189 PROTEIN"/>
    <property type="match status" value="1"/>
</dbReference>
<evidence type="ECO:0000256" key="2">
    <source>
        <dbReference type="ARBA" id="ARBA00022679"/>
    </source>
</evidence>
<dbReference type="EMBL" id="JAEKJZ010000001">
    <property type="protein sequence ID" value="MBN9668796.1"/>
    <property type="molecule type" value="Genomic_DNA"/>
</dbReference>
<evidence type="ECO:0000259" key="4">
    <source>
        <dbReference type="PROSITE" id="PS50970"/>
    </source>
</evidence>
<feature type="domain" description="Hcy-binding" evidence="4">
    <location>
        <begin position="8"/>
        <end position="315"/>
    </location>
</feature>
<keyword evidence="3" id="KW-0479">Metal-binding</keyword>
<sequence>MDKKLSTSQNLLPHLSDKIFLTDGGIETSLIFLEGIDLPYFASFTLLETRDGRAKLLDYYRPYAKIAALNGTGFVLESPTWRSNPDWAEKLGYSAEALDNANRDAIGAMKELALEFQTGVSPFAISGCIGPRGDGYVAGNVMSTGEACDYHARQIEVFCESGADLVTAVTMTNVPEATGVAIAAKAIGIPCVISFTVETDGRLPSGVDLGDAIQAVDAATDGSVAYYMINCAHPAHFAEVLDQGGEWVKRICGIRANASQMSHEELDAAEELDSGDPEDLAIRYAAILDAMPWVRVVGGCCGTDHRHISAICTTCCGHSQAA</sequence>
<dbReference type="AlphaFoldDB" id="A0A939E9S8"/>
<dbReference type="Proteomes" id="UP000664096">
    <property type="component" value="Unassembled WGS sequence"/>
</dbReference>
<keyword evidence="3" id="KW-0862">Zinc</keyword>
<proteinExistence type="predicted"/>
<dbReference type="PROSITE" id="PS50970">
    <property type="entry name" value="HCY"/>
    <property type="match status" value="1"/>
</dbReference>
<dbReference type="InterPro" id="IPR036589">
    <property type="entry name" value="HCY_dom_sf"/>
</dbReference>
<feature type="binding site" evidence="3">
    <location>
        <position position="231"/>
    </location>
    <ligand>
        <name>Zn(2+)</name>
        <dbReference type="ChEBI" id="CHEBI:29105"/>
    </ligand>
</feature>
<evidence type="ECO:0000313" key="5">
    <source>
        <dbReference type="EMBL" id="MBN9668796.1"/>
    </source>
</evidence>
<dbReference type="Pfam" id="PF02574">
    <property type="entry name" value="S-methyl_trans"/>
    <property type="match status" value="1"/>
</dbReference>
<accession>A0A939E9S8</accession>
<gene>
    <name evidence="5" type="ORF">JF539_00515</name>
</gene>
<feature type="binding site" evidence="3">
    <location>
        <position position="301"/>
    </location>
    <ligand>
        <name>Zn(2+)</name>
        <dbReference type="ChEBI" id="CHEBI:29105"/>
    </ligand>
</feature>